<keyword evidence="1" id="KW-1133">Transmembrane helix</keyword>
<evidence type="ECO:0000313" key="2">
    <source>
        <dbReference type="EMBL" id="KKW42546.1"/>
    </source>
</evidence>
<evidence type="ECO:0000313" key="3">
    <source>
        <dbReference type="Proteomes" id="UP000033870"/>
    </source>
</evidence>
<proteinExistence type="predicted"/>
<protein>
    <submittedName>
        <fullName evidence="2">Uncharacterized protein</fullName>
    </submittedName>
</protein>
<organism evidence="2 3">
    <name type="scientific">Candidatus Magasanikbacteria bacterium GW2011_GWA2_56_11</name>
    <dbReference type="NCBI Taxonomy" id="1619044"/>
    <lineage>
        <taxon>Bacteria</taxon>
        <taxon>Candidatus Magasanikiibacteriota</taxon>
    </lineage>
</organism>
<reference evidence="2 3" key="1">
    <citation type="journal article" date="2015" name="Nature">
        <title>rRNA introns, odd ribosomes, and small enigmatic genomes across a large radiation of phyla.</title>
        <authorList>
            <person name="Brown C.T."/>
            <person name="Hug L.A."/>
            <person name="Thomas B.C."/>
            <person name="Sharon I."/>
            <person name="Castelle C.J."/>
            <person name="Singh A."/>
            <person name="Wilkins M.J."/>
            <person name="Williams K.H."/>
            <person name="Banfield J.F."/>
        </authorList>
    </citation>
    <scope>NUCLEOTIDE SEQUENCE [LARGE SCALE GENOMIC DNA]</scope>
</reference>
<dbReference type="EMBL" id="LCRX01000006">
    <property type="protein sequence ID" value="KKW42546.1"/>
    <property type="molecule type" value="Genomic_DNA"/>
</dbReference>
<sequence length="52" mass="5660">MISEGIHLLRLAELLDPVIRVFTVFVTPALVVLVVVSALTHYWAGDTVPLSS</sequence>
<name>A0A0G1YH25_9BACT</name>
<feature type="transmembrane region" description="Helical" evidence="1">
    <location>
        <begin position="21"/>
        <end position="44"/>
    </location>
</feature>
<dbReference type="AlphaFoldDB" id="A0A0G1YH25"/>
<dbReference type="STRING" id="1619044.UY92_C0006G0107"/>
<gene>
    <name evidence="2" type="ORF">UY92_C0006G0107</name>
</gene>
<keyword evidence="1" id="KW-0812">Transmembrane</keyword>
<accession>A0A0G1YH25</accession>
<dbReference type="Proteomes" id="UP000033870">
    <property type="component" value="Unassembled WGS sequence"/>
</dbReference>
<keyword evidence="1" id="KW-0472">Membrane</keyword>
<evidence type="ECO:0000256" key="1">
    <source>
        <dbReference type="SAM" id="Phobius"/>
    </source>
</evidence>
<comment type="caution">
    <text evidence="2">The sequence shown here is derived from an EMBL/GenBank/DDBJ whole genome shotgun (WGS) entry which is preliminary data.</text>
</comment>